<comment type="caution">
    <text evidence="1">The sequence shown here is derived from an EMBL/GenBank/DDBJ whole genome shotgun (WGS) entry which is preliminary data.</text>
</comment>
<dbReference type="EMBL" id="BSYO01000001">
    <property type="protein sequence ID" value="GMG99786.1"/>
    <property type="molecule type" value="Genomic_DNA"/>
</dbReference>
<reference evidence="1" key="1">
    <citation type="submission" date="2023-05" db="EMBL/GenBank/DDBJ databases">
        <title>Nepenthes gracilis genome sequencing.</title>
        <authorList>
            <person name="Fukushima K."/>
        </authorList>
    </citation>
    <scope>NUCLEOTIDE SEQUENCE</scope>
    <source>
        <strain evidence="1">SING2019-196</strain>
    </source>
</reference>
<evidence type="ECO:0000313" key="1">
    <source>
        <dbReference type="EMBL" id="GMG99786.1"/>
    </source>
</evidence>
<dbReference type="AlphaFoldDB" id="A0AAD3P5H5"/>
<gene>
    <name evidence="1" type="ORF">Nepgr_001626</name>
</gene>
<name>A0AAD3P5H5_NEPGR</name>
<organism evidence="1 2">
    <name type="scientific">Nepenthes gracilis</name>
    <name type="common">Slender pitcher plant</name>
    <dbReference type="NCBI Taxonomy" id="150966"/>
    <lineage>
        <taxon>Eukaryota</taxon>
        <taxon>Viridiplantae</taxon>
        <taxon>Streptophyta</taxon>
        <taxon>Embryophyta</taxon>
        <taxon>Tracheophyta</taxon>
        <taxon>Spermatophyta</taxon>
        <taxon>Magnoliopsida</taxon>
        <taxon>eudicotyledons</taxon>
        <taxon>Gunneridae</taxon>
        <taxon>Pentapetalae</taxon>
        <taxon>Caryophyllales</taxon>
        <taxon>Nepenthaceae</taxon>
        <taxon>Nepenthes</taxon>
    </lineage>
</organism>
<dbReference type="Proteomes" id="UP001279734">
    <property type="component" value="Unassembled WGS sequence"/>
</dbReference>
<evidence type="ECO:0000313" key="2">
    <source>
        <dbReference type="Proteomes" id="UP001279734"/>
    </source>
</evidence>
<sequence>MKSKNVREVQTQGGNFSENYAYWAYAEVKRGDYARQAQSTFPWLYRSLNLAEVLNGSGQLRTLPCLSIFVPCILRSPISPSIFFLCSVDESAV</sequence>
<keyword evidence="2" id="KW-1185">Reference proteome</keyword>
<accession>A0AAD3P5H5</accession>
<proteinExistence type="predicted"/>
<protein>
    <submittedName>
        <fullName evidence="1">Uncharacterized protein</fullName>
    </submittedName>
</protein>